<comment type="similarity">
    <text evidence="1 5 6">Belongs to the glutamine synthetase family.</text>
</comment>
<dbReference type="EMBL" id="JABXJJ020000004">
    <property type="protein sequence ID" value="MDI5968576.1"/>
    <property type="molecule type" value="Genomic_DNA"/>
</dbReference>
<dbReference type="PANTHER" id="PTHR43785">
    <property type="entry name" value="GAMMA-GLUTAMYLPUTRESCINE SYNTHETASE"/>
    <property type="match status" value="1"/>
</dbReference>
<dbReference type="GO" id="GO:0005524">
    <property type="term" value="F:ATP binding"/>
    <property type="evidence" value="ECO:0007669"/>
    <property type="project" value="UniProtKB-KW"/>
</dbReference>
<dbReference type="Gene3D" id="3.30.590.10">
    <property type="entry name" value="Glutamine synthetase/guanido kinase, catalytic domain"/>
    <property type="match status" value="1"/>
</dbReference>
<protein>
    <submittedName>
        <fullName evidence="9">Glutamine synthetase family protein</fullName>
        <ecNumber evidence="9">6.3.1.-</ecNumber>
    </submittedName>
</protein>
<keyword evidence="3" id="KW-0547">Nucleotide-binding</keyword>
<dbReference type="GO" id="GO:0004356">
    <property type="term" value="F:glutamine synthetase activity"/>
    <property type="evidence" value="ECO:0007669"/>
    <property type="project" value="InterPro"/>
</dbReference>
<feature type="domain" description="GS catalytic" evidence="8">
    <location>
        <begin position="153"/>
        <end position="504"/>
    </location>
</feature>
<proteinExistence type="inferred from homology"/>
<dbReference type="InterPro" id="IPR008147">
    <property type="entry name" value="Gln_synt_N"/>
</dbReference>
<dbReference type="RefSeq" id="WP_271314392.1">
    <property type="nucleotide sequence ID" value="NZ_JABXJJ020000004.1"/>
</dbReference>
<evidence type="ECO:0000256" key="4">
    <source>
        <dbReference type="ARBA" id="ARBA00022840"/>
    </source>
</evidence>
<dbReference type="Gene3D" id="3.10.20.70">
    <property type="entry name" value="Glutamine synthetase, N-terminal domain"/>
    <property type="match status" value="1"/>
</dbReference>
<name>A0AA90JW53_9ACTN</name>
<accession>A0AA90JW53</accession>
<dbReference type="PROSITE" id="PS51986">
    <property type="entry name" value="GS_BETA_GRASP"/>
    <property type="match status" value="1"/>
</dbReference>
<dbReference type="GO" id="GO:0006542">
    <property type="term" value="P:glutamine biosynthetic process"/>
    <property type="evidence" value="ECO:0007669"/>
    <property type="project" value="InterPro"/>
</dbReference>
<dbReference type="AlphaFoldDB" id="A0AA90JW53"/>
<evidence type="ECO:0000256" key="6">
    <source>
        <dbReference type="RuleBase" id="RU000384"/>
    </source>
</evidence>
<feature type="domain" description="GS beta-grasp" evidence="7">
    <location>
        <begin position="45"/>
        <end position="146"/>
    </location>
</feature>
<dbReference type="SMART" id="SM01230">
    <property type="entry name" value="Gln-synt_C"/>
    <property type="match status" value="1"/>
</dbReference>
<gene>
    <name evidence="9" type="ORF">POF50_004310</name>
</gene>
<dbReference type="Pfam" id="PF00120">
    <property type="entry name" value="Gln-synt_C"/>
    <property type="match status" value="1"/>
</dbReference>
<evidence type="ECO:0000259" key="8">
    <source>
        <dbReference type="PROSITE" id="PS51987"/>
    </source>
</evidence>
<evidence type="ECO:0000259" key="7">
    <source>
        <dbReference type="PROSITE" id="PS51986"/>
    </source>
</evidence>
<reference evidence="9" key="1">
    <citation type="submission" date="2023-05" db="EMBL/GenBank/DDBJ databases">
        <title>Streptantibioticus silvisoli sp. nov., acidotolerant actinomycetes 1 from pine litter.</title>
        <authorList>
            <person name="Swiecimska M."/>
            <person name="Golinska P."/>
            <person name="Sangal V."/>
            <person name="Wachnowicz B."/>
            <person name="Goodfellow M."/>
        </authorList>
    </citation>
    <scope>NUCLEOTIDE SEQUENCE</scope>
    <source>
        <strain evidence="9">SL13</strain>
    </source>
</reference>
<evidence type="ECO:0000313" key="9">
    <source>
        <dbReference type="EMBL" id="MDI5968576.1"/>
    </source>
</evidence>
<dbReference type="InterPro" id="IPR014746">
    <property type="entry name" value="Gln_synth/guanido_kin_cat_dom"/>
</dbReference>
<dbReference type="SUPFAM" id="SSF55931">
    <property type="entry name" value="Glutamine synthetase/guanido kinase"/>
    <property type="match status" value="1"/>
</dbReference>
<evidence type="ECO:0000256" key="2">
    <source>
        <dbReference type="ARBA" id="ARBA00022598"/>
    </source>
</evidence>
<dbReference type="InterPro" id="IPR036651">
    <property type="entry name" value="Gln_synt_N_sf"/>
</dbReference>
<dbReference type="PROSITE" id="PS51987">
    <property type="entry name" value="GS_CATALYTIC"/>
    <property type="match status" value="1"/>
</dbReference>
<evidence type="ECO:0000256" key="1">
    <source>
        <dbReference type="ARBA" id="ARBA00009897"/>
    </source>
</evidence>
<keyword evidence="2 9" id="KW-0436">Ligase</keyword>
<dbReference type="EC" id="6.3.1.-" evidence="9"/>
<dbReference type="PANTHER" id="PTHR43785:SF12">
    <property type="entry name" value="TYPE-1 GLUTAMINE SYNTHETASE 2"/>
    <property type="match status" value="1"/>
</dbReference>
<keyword evidence="4" id="KW-0067">ATP-binding</keyword>
<dbReference type="SUPFAM" id="SSF54368">
    <property type="entry name" value="Glutamine synthetase, N-terminal domain"/>
    <property type="match status" value="1"/>
</dbReference>
<evidence type="ECO:0000256" key="3">
    <source>
        <dbReference type="ARBA" id="ARBA00022741"/>
    </source>
</evidence>
<evidence type="ECO:0000256" key="5">
    <source>
        <dbReference type="PROSITE-ProRule" id="PRU01330"/>
    </source>
</evidence>
<sequence>MEIGLPGSKPGEPAVGRRGFVCRHHLDSAERQEAVQQVSAQITELGLRTVRAVVVDQHGVSRTKFLSAEAAISAFSHGVNFSSAIYQMDTGNNVFTAGFEEDSGIDLPELTGFPDVMAVPDPETFRVLPWTDRSGWMLCDTYLGSGRRNPLCGRGLLRQQLAQLAQDGMRYVAGLEVEFLVVRRASSQLAFAELGHPPPVPGASAVECGYQFLSENRLDGAHEVVEPLRDALWEVGLRPRTMENEWGPGQFEFTFAPMEGVDAADAMILFRSTVKQVCARRGMIASFMSVPTLPHAFPSGWHLHSSLVDGRGRNLFADETRIPSGTALHYLAGQLEHAGAMAAFATPTLNGYRRYRPYSFAPARTGWSVDNRGALIRVVGGAGDPGSHLENRLGEPCANPYLYMAADIAAGRDGMTRQLRPPPPAVTDPYEADGLPLPADLSEAVARLERSALYRAEFGNVFTDYFVKLKRAEITRRAEAVQESPGDVEKATADWEMREYFEFF</sequence>
<dbReference type="InterPro" id="IPR008146">
    <property type="entry name" value="Gln_synth_cat_dom"/>
</dbReference>
<comment type="caution">
    <text evidence="9">The sequence shown here is derived from an EMBL/GenBank/DDBJ whole genome shotgun (WGS) entry which is preliminary data.</text>
</comment>
<organism evidence="9">
    <name type="scientific">Streptantibioticus silvisoli</name>
    <dbReference type="NCBI Taxonomy" id="2705255"/>
    <lineage>
        <taxon>Bacteria</taxon>
        <taxon>Bacillati</taxon>
        <taxon>Actinomycetota</taxon>
        <taxon>Actinomycetes</taxon>
        <taxon>Kitasatosporales</taxon>
        <taxon>Streptomycetaceae</taxon>
        <taxon>Streptantibioticus</taxon>
    </lineage>
</organism>